<reference evidence="4 5" key="1">
    <citation type="journal article" date="2019" name="ISME J.">
        <title>Genome analyses of uncultured TG2/ZB3 bacteria in 'Margulisbacteria' specifically attached to ectosymbiotic spirochetes of protists in the termite gut.</title>
        <authorList>
            <person name="Utami Y.D."/>
            <person name="Kuwahara H."/>
            <person name="Igai K."/>
            <person name="Murakami T."/>
            <person name="Sugaya K."/>
            <person name="Morikawa T."/>
            <person name="Nagura Y."/>
            <person name="Yuki M."/>
            <person name="Deevong P."/>
            <person name="Inoue T."/>
            <person name="Kihara K."/>
            <person name="Lo N."/>
            <person name="Yamada A."/>
            <person name="Ohkuma M."/>
            <person name="Hongoh Y."/>
        </authorList>
    </citation>
    <scope>NUCLEOTIDE SEQUENCE [LARGE SCALE GENOMIC DNA]</scope>
    <source>
        <strain evidence="4">NkOx7-01</strain>
    </source>
</reference>
<dbReference type="PANTHER" id="PTHR21666:SF270">
    <property type="entry name" value="MUREIN HYDROLASE ACTIVATOR ENVC"/>
    <property type="match status" value="1"/>
</dbReference>
<keyword evidence="2" id="KW-0812">Transmembrane</keyword>
<dbReference type="SUPFAM" id="SSF51261">
    <property type="entry name" value="Duplicated hybrid motif"/>
    <property type="match status" value="1"/>
</dbReference>
<evidence type="ECO:0000259" key="3">
    <source>
        <dbReference type="Pfam" id="PF01551"/>
    </source>
</evidence>
<keyword evidence="2" id="KW-1133">Transmembrane helix</keyword>
<organism evidence="4 5">
    <name type="scientific">Termititenax aidoneus</name>
    <dbReference type="NCBI Taxonomy" id="2218524"/>
    <lineage>
        <taxon>Bacteria</taxon>
        <taxon>Bacillati</taxon>
        <taxon>Candidatus Margulisiibacteriota</taxon>
        <taxon>Candidatus Termititenacia</taxon>
        <taxon>Candidatus Termititenacales</taxon>
        <taxon>Candidatus Termititenacaceae</taxon>
        <taxon>Candidatus Termititenax</taxon>
    </lineage>
</organism>
<dbReference type="Pfam" id="PF01551">
    <property type="entry name" value="Peptidase_M23"/>
    <property type="match status" value="1"/>
</dbReference>
<evidence type="ECO:0000256" key="2">
    <source>
        <dbReference type="SAM" id="Phobius"/>
    </source>
</evidence>
<evidence type="ECO:0000313" key="4">
    <source>
        <dbReference type="EMBL" id="GBR73002.1"/>
    </source>
</evidence>
<dbReference type="PANTHER" id="PTHR21666">
    <property type="entry name" value="PEPTIDASE-RELATED"/>
    <property type="match status" value="1"/>
</dbReference>
<dbReference type="GO" id="GO:0004222">
    <property type="term" value="F:metalloendopeptidase activity"/>
    <property type="evidence" value="ECO:0007669"/>
    <property type="project" value="TreeGrafter"/>
</dbReference>
<dbReference type="InterPro" id="IPR050570">
    <property type="entry name" value="Cell_wall_metabolism_enzyme"/>
</dbReference>
<gene>
    <name evidence="4" type="ORF">NO1_0457</name>
</gene>
<dbReference type="InterPro" id="IPR011055">
    <property type="entry name" value="Dup_hybrid_motif"/>
</dbReference>
<dbReference type="EMBL" id="BGZN01000004">
    <property type="protein sequence ID" value="GBR73002.1"/>
    <property type="molecule type" value="Genomic_DNA"/>
</dbReference>
<feature type="transmembrane region" description="Helical" evidence="2">
    <location>
        <begin position="20"/>
        <end position="43"/>
    </location>
</feature>
<sequence length="431" mass="48786">MKRNYFTLVWIGESRRSFNLSYAFTALGLGLLAGLFGLSLLFWRGLDISALDAYQKVHSDNQLLHAKAHLLYQKNRALAKNNSRLTQEIKLLEALISAEDANVFYLNSDYKNVTLEETTLGWRVLQYKLKIGERTLYEYTADRLRPKEHLALKEKLELVQKNIEKLIQSKQFTPNIKITELADKEYVGLAGDLVVLSVSKKEAFNAQTDGREIAERYKKALLKELKIAKENKLLQETPLIGSIKTIRPNSGLENIIQQLDFCQKFNQNILAQNNTLIAGIYSKAMDFKNNYARTPSIYPLRNIEISSPYGYRIHPVTNAVSIHYGLDMVAVPRTKVLATADGRVTYAGWIGGYGIVVQIHHGLGISTLYGHCDSVLVNKGQYVRKGQPVALSGNSGLSNGPHLHYEIRRWNVAIDPTPYLKRDIFTASKEW</sequence>
<name>A0A388T8R3_TERA1</name>
<dbReference type="FunFam" id="2.70.70.10:FF:000006">
    <property type="entry name" value="M23 family peptidase"/>
    <property type="match status" value="1"/>
</dbReference>
<dbReference type="InterPro" id="IPR016047">
    <property type="entry name" value="M23ase_b-sheet_dom"/>
</dbReference>
<keyword evidence="2" id="KW-0472">Membrane</keyword>
<feature type="domain" description="M23ase beta-sheet core" evidence="3">
    <location>
        <begin position="322"/>
        <end position="416"/>
    </location>
</feature>
<dbReference type="CDD" id="cd12797">
    <property type="entry name" value="M23_peptidase"/>
    <property type="match status" value="1"/>
</dbReference>
<keyword evidence="5" id="KW-1185">Reference proteome</keyword>
<protein>
    <submittedName>
        <fullName evidence="4">Peptidase M23</fullName>
    </submittedName>
</protein>
<keyword evidence="1" id="KW-0175">Coiled coil</keyword>
<dbReference type="Proteomes" id="UP000269352">
    <property type="component" value="Unassembled WGS sequence"/>
</dbReference>
<evidence type="ECO:0000256" key="1">
    <source>
        <dbReference type="SAM" id="Coils"/>
    </source>
</evidence>
<accession>A0A388T8R3</accession>
<dbReference type="Gene3D" id="2.70.70.10">
    <property type="entry name" value="Glucose Permease (Domain IIA)"/>
    <property type="match status" value="1"/>
</dbReference>
<dbReference type="AlphaFoldDB" id="A0A388T8R3"/>
<evidence type="ECO:0000313" key="5">
    <source>
        <dbReference type="Proteomes" id="UP000269352"/>
    </source>
</evidence>
<feature type="coiled-coil region" evidence="1">
    <location>
        <begin position="75"/>
        <end position="102"/>
    </location>
</feature>
<comment type="caution">
    <text evidence="4">The sequence shown here is derived from an EMBL/GenBank/DDBJ whole genome shotgun (WGS) entry which is preliminary data.</text>
</comment>
<proteinExistence type="predicted"/>